<protein>
    <submittedName>
        <fullName evidence="2">Uncharacterized protein</fullName>
    </submittedName>
</protein>
<dbReference type="KEGG" id="aau:AAur_pTC10009"/>
<dbReference type="HOGENOM" id="CLU_2448240_0_0_11"/>
<geneLocation type="plasmid" evidence="2 3">
    <name>pTC1</name>
</geneLocation>
<dbReference type="EMBL" id="CP000475">
    <property type="protein sequence ID" value="ABM10527.1"/>
    <property type="molecule type" value="Genomic_DNA"/>
</dbReference>
<organism evidence="2 3">
    <name type="scientific">Paenarthrobacter aurescens (strain TC1)</name>
    <dbReference type="NCBI Taxonomy" id="290340"/>
    <lineage>
        <taxon>Bacteria</taxon>
        <taxon>Bacillati</taxon>
        <taxon>Actinomycetota</taxon>
        <taxon>Actinomycetes</taxon>
        <taxon>Micrococcales</taxon>
        <taxon>Micrococcaceae</taxon>
        <taxon>Paenarthrobacter</taxon>
    </lineage>
</organism>
<evidence type="ECO:0000313" key="2">
    <source>
        <dbReference type="EMBL" id="ABM10527.1"/>
    </source>
</evidence>
<evidence type="ECO:0000256" key="1">
    <source>
        <dbReference type="SAM" id="MobiDB-lite"/>
    </source>
</evidence>
<reference evidence="2 3" key="1">
    <citation type="journal article" date="2006" name="PLoS Genet.">
        <title>Secrets of soil survival revealed by the genome sequence of Arthrobacter aurescens TC1.</title>
        <authorList>
            <person name="Mongodin E.F."/>
            <person name="Shapir N."/>
            <person name="Daugherty S.C."/>
            <person name="DeBoy R.T."/>
            <person name="Emerson J.B."/>
            <person name="Shvartzbeyn A."/>
            <person name="Radune D."/>
            <person name="Vamathevan J."/>
            <person name="Riggs F."/>
            <person name="Grinberg V."/>
            <person name="Khouri H."/>
            <person name="Wackett L.P."/>
            <person name="Nelson K.E."/>
            <person name="Sadowsky M.J."/>
        </authorList>
    </citation>
    <scope>NUCLEOTIDE SEQUENCE [LARGE SCALE GENOMIC DNA]</scope>
    <source>
        <strain evidence="2 3">TC1</strain>
    </source>
</reference>
<feature type="region of interest" description="Disordered" evidence="1">
    <location>
        <begin position="14"/>
        <end position="89"/>
    </location>
</feature>
<name>A1RCC1_PAEAT</name>
<keyword evidence="2" id="KW-0614">Plasmid</keyword>
<evidence type="ECO:0000313" key="3">
    <source>
        <dbReference type="Proteomes" id="UP000000637"/>
    </source>
</evidence>
<proteinExistence type="predicted"/>
<sequence length="89" mass="9390">MSLLCWFALSPQKATVETRDRTPARKQSATHAARAGVDEAAERTLSGDWQPEPRDGHCGRQPPHLDATPPMLNTSVGTAGAATPGAINS</sequence>
<keyword evidence="3" id="KW-1185">Reference proteome</keyword>
<dbReference type="AlphaFoldDB" id="A1RCC1"/>
<gene>
    <name evidence="2" type="ordered locus">AAur_pTC10009</name>
</gene>
<accession>A1RCC1</accession>
<dbReference type="Proteomes" id="UP000000637">
    <property type="component" value="Plasmid pTC1"/>
</dbReference>